<dbReference type="SUPFAM" id="SSF50800">
    <property type="entry name" value="PK beta-barrel domain-like"/>
    <property type="match status" value="1"/>
</dbReference>
<accession>A0A9W3AD45</accession>
<keyword evidence="3" id="KW-1185">Reference proteome</keyword>
<gene>
    <name evidence="4" type="primary">LOC106065721</name>
</gene>
<dbReference type="InterPro" id="IPR011037">
    <property type="entry name" value="Pyrv_Knase-like_insert_dom_sf"/>
</dbReference>
<dbReference type="Pfam" id="PF03473">
    <property type="entry name" value="MOSC"/>
    <property type="match status" value="1"/>
</dbReference>
<keyword evidence="1" id="KW-1133">Transmembrane helix</keyword>
<dbReference type="GO" id="GO:0003824">
    <property type="term" value="F:catalytic activity"/>
    <property type="evidence" value="ECO:0007669"/>
    <property type="project" value="InterPro"/>
</dbReference>
<dbReference type="OrthoDB" id="17255at2759"/>
<evidence type="ECO:0000313" key="4">
    <source>
        <dbReference type="RefSeq" id="XP_055885141.1"/>
    </source>
</evidence>
<evidence type="ECO:0000256" key="1">
    <source>
        <dbReference type="SAM" id="Phobius"/>
    </source>
</evidence>
<dbReference type="AlphaFoldDB" id="A0A9W3AD45"/>
<organism evidence="3 4">
    <name type="scientific">Biomphalaria glabrata</name>
    <name type="common">Bloodfluke planorb</name>
    <name type="synonym">Freshwater snail</name>
    <dbReference type="NCBI Taxonomy" id="6526"/>
    <lineage>
        <taxon>Eukaryota</taxon>
        <taxon>Metazoa</taxon>
        <taxon>Spiralia</taxon>
        <taxon>Lophotrochozoa</taxon>
        <taxon>Mollusca</taxon>
        <taxon>Gastropoda</taxon>
        <taxon>Heterobranchia</taxon>
        <taxon>Euthyneura</taxon>
        <taxon>Panpulmonata</taxon>
        <taxon>Hygrophila</taxon>
        <taxon>Lymnaeoidea</taxon>
        <taxon>Planorbidae</taxon>
        <taxon>Biomphalaria</taxon>
    </lineage>
</organism>
<dbReference type="Proteomes" id="UP001165740">
    <property type="component" value="Chromosome 5"/>
</dbReference>
<dbReference type="InterPro" id="IPR005303">
    <property type="entry name" value="MOCOS_middle"/>
</dbReference>
<feature type="transmembrane region" description="Helical" evidence="1">
    <location>
        <begin position="12"/>
        <end position="34"/>
    </location>
</feature>
<dbReference type="Pfam" id="PF03476">
    <property type="entry name" value="MOSC_N"/>
    <property type="match status" value="1"/>
</dbReference>
<dbReference type="GO" id="GO:0030151">
    <property type="term" value="F:molybdenum ion binding"/>
    <property type="evidence" value="ECO:0007669"/>
    <property type="project" value="InterPro"/>
</dbReference>
<dbReference type="RefSeq" id="XP_055885141.1">
    <property type="nucleotide sequence ID" value="XM_056029166.1"/>
</dbReference>
<dbReference type="PANTHER" id="PTHR14237:SF19">
    <property type="entry name" value="MITOCHONDRIAL AMIDOXIME REDUCING COMPONENT 1"/>
    <property type="match status" value="1"/>
</dbReference>
<proteinExistence type="predicted"/>
<name>A0A9W3AD45_BIOGL</name>
<dbReference type="OMA" id="SECATIY"/>
<reference evidence="4" key="1">
    <citation type="submission" date="2025-08" db="UniProtKB">
        <authorList>
            <consortium name="RefSeq"/>
        </authorList>
    </citation>
    <scope>IDENTIFICATION</scope>
</reference>
<dbReference type="GO" id="GO:0030170">
    <property type="term" value="F:pyridoxal phosphate binding"/>
    <property type="evidence" value="ECO:0007669"/>
    <property type="project" value="InterPro"/>
</dbReference>
<dbReference type="PROSITE" id="PS51340">
    <property type="entry name" value="MOSC"/>
    <property type="match status" value="1"/>
</dbReference>
<dbReference type="InterPro" id="IPR005302">
    <property type="entry name" value="MoCF_Sase_C"/>
</dbReference>
<dbReference type="GeneID" id="106065721"/>
<keyword evidence="1" id="KW-0472">Membrane</keyword>
<evidence type="ECO:0000313" key="3">
    <source>
        <dbReference type="Proteomes" id="UP001165740"/>
    </source>
</evidence>
<sequence length="328" mass="37170">MISHIMREWSGFSKICVIAALTTVAVTAVAVVVMSKKKKKEYELVGHVSALYCYPVKSCSGITNKIAFCTYSGLRMSNVLDRHFLITRADGTFVTQRQVPKLAGVKTSIVGQELQLDYEGKEYIRTPLYPKFSKDFIVPVRIWKHNVEAQFCGQDVSNWLSSALEEDLQLVVYVPGVTQRLSTTKNAIDKDKVSFPDESPYHIITEESLHDLNLRIPSSENGEITTQNFRPNIVIKGVKSAWDEDNWVSLKIGNKLEMRVLAPCDRCVMTTVDPEECKRRNDEEPLKTLRSFRLFPEVNKTAPLFGIFTGVTVENTIRVEDPVYALRK</sequence>
<keyword evidence="1" id="KW-0812">Transmembrane</keyword>
<evidence type="ECO:0000259" key="2">
    <source>
        <dbReference type="PROSITE" id="PS51340"/>
    </source>
</evidence>
<dbReference type="SUPFAM" id="SSF141673">
    <property type="entry name" value="MOSC N-terminal domain-like"/>
    <property type="match status" value="1"/>
</dbReference>
<dbReference type="PANTHER" id="PTHR14237">
    <property type="entry name" value="MOLYBDOPTERIN COFACTOR SULFURASE MOSC"/>
    <property type="match status" value="1"/>
</dbReference>
<feature type="domain" description="MOSC" evidence="2">
    <location>
        <begin position="169"/>
        <end position="326"/>
    </location>
</feature>
<protein>
    <submittedName>
        <fullName evidence="4">Mitochondrial amidoxime reducing component 2-like</fullName>
    </submittedName>
</protein>